<gene>
    <name evidence="2" type="ORF">S06H3_37798</name>
</gene>
<dbReference type="EMBL" id="BARV01022991">
    <property type="protein sequence ID" value="GAI26335.1"/>
    <property type="molecule type" value="Genomic_DNA"/>
</dbReference>
<name>X1NHQ7_9ZZZZ</name>
<protein>
    <recommendedName>
        <fullName evidence="1">PD-(D/E)XK endonuclease-like domain-containing protein</fullName>
    </recommendedName>
</protein>
<organism evidence="2">
    <name type="scientific">marine sediment metagenome</name>
    <dbReference type="NCBI Taxonomy" id="412755"/>
    <lineage>
        <taxon>unclassified sequences</taxon>
        <taxon>metagenomes</taxon>
        <taxon>ecological metagenomes</taxon>
    </lineage>
</organism>
<accession>X1NHQ7</accession>
<comment type="caution">
    <text evidence="2">The sequence shown here is derived from an EMBL/GenBank/DDBJ whole genome shotgun (WGS) entry which is preliminary data.</text>
</comment>
<dbReference type="InterPro" id="IPR038726">
    <property type="entry name" value="PDDEXK_AddAB-type"/>
</dbReference>
<feature type="domain" description="PD-(D/E)XK endonuclease-like" evidence="1">
    <location>
        <begin position="23"/>
        <end position="75"/>
    </location>
</feature>
<proteinExistence type="predicted"/>
<evidence type="ECO:0000313" key="2">
    <source>
        <dbReference type="EMBL" id="GAI26335.1"/>
    </source>
</evidence>
<dbReference type="Pfam" id="PF12705">
    <property type="entry name" value="PDDEXK_1"/>
    <property type="match status" value="1"/>
</dbReference>
<feature type="non-terminal residue" evidence="2">
    <location>
        <position position="85"/>
    </location>
</feature>
<dbReference type="AlphaFoldDB" id="X1NHQ7"/>
<evidence type="ECO:0000259" key="1">
    <source>
        <dbReference type="Pfam" id="PF12705"/>
    </source>
</evidence>
<reference evidence="2" key="1">
    <citation type="journal article" date="2014" name="Front. Microbiol.">
        <title>High frequency of phylogenetically diverse reductive dehalogenase-homologous genes in deep subseafloor sedimentary metagenomes.</title>
        <authorList>
            <person name="Kawai M."/>
            <person name="Futagami T."/>
            <person name="Toyoda A."/>
            <person name="Takaki Y."/>
            <person name="Nishi S."/>
            <person name="Hori S."/>
            <person name="Arai W."/>
            <person name="Tsubouchi T."/>
            <person name="Morono Y."/>
            <person name="Uchiyama I."/>
            <person name="Ito T."/>
            <person name="Fujiyama A."/>
            <person name="Inagaki F."/>
            <person name="Takami H."/>
        </authorList>
    </citation>
    <scope>NUCLEOTIDE SEQUENCE</scope>
    <source>
        <strain evidence="2">Expedition CK06-06</strain>
    </source>
</reference>
<sequence length="85" mass="9956">MRIKGEFDQESLWDKVKISPDYSFSAYKLESYSECPAKFFFSFLLKIWIKPRPALIFGRLLHSILASFHEKYNSKDALHSSYAKG</sequence>